<evidence type="ECO:0000313" key="3">
    <source>
        <dbReference type="Proteomes" id="UP000035579"/>
    </source>
</evidence>
<dbReference type="SUPFAM" id="SSF69318">
    <property type="entry name" value="Integrin alpha N-terminal domain"/>
    <property type="match status" value="1"/>
</dbReference>
<evidence type="ECO:0008006" key="4">
    <source>
        <dbReference type="Google" id="ProtNLM"/>
    </source>
</evidence>
<evidence type="ECO:0000256" key="1">
    <source>
        <dbReference type="ARBA" id="ARBA00022729"/>
    </source>
</evidence>
<dbReference type="InterPro" id="IPR013517">
    <property type="entry name" value="FG-GAP"/>
</dbReference>
<keyword evidence="1" id="KW-0732">Signal</keyword>
<dbReference type="Proteomes" id="UP000035579">
    <property type="component" value="Chromosome"/>
</dbReference>
<reference evidence="2 3" key="1">
    <citation type="submission" date="2015-05" db="EMBL/GenBank/DDBJ databases">
        <title>Genome assembly of Archangium gephyra DSM 2261.</title>
        <authorList>
            <person name="Sharma G."/>
            <person name="Subramanian S."/>
        </authorList>
    </citation>
    <scope>NUCLEOTIDE SEQUENCE [LARGE SCALE GENOMIC DNA]</scope>
    <source>
        <strain evidence="2 3">DSM 2261</strain>
    </source>
</reference>
<dbReference type="AlphaFoldDB" id="A0AAC8QER2"/>
<sequence>MNPVAPAAPMHESIADTVLCDAERCAGMEPGRSVSAAALYRTGKHGRGTNTQLPIPQNLQLADIDADGFSDFVQFSSNKLFVSKTDFNKTGILHLYANRPIKRVLLGDFSGGGSDQTCTITDDNALACYGVSPDRRELWWWFTQGSFLGDNEDAIVADFDNDGRDDVLVYPRGGGAYRMYSIKGSYFFNPTPSFNAGNLGTAASGLQLRAGDFNGDGRDDLMIINGYRQVIYYVSVWDGTYHTFWWAFSSASGFVGVDDQVTVARIDDNASDDFVLRNKVTGSTRFHRMDYNGGYPPAITYPGLGQISAAGNSQIFWGYMHGSLSEPGAYWRDDAMVYEQGWNGFARADARWDGSQLTYWWTYNQYAPNNHTGWASFSAKPWLLLKCKFSDIATTPQTDQFYRDLMYSALVPYWREVSYGSWDLSGSTVKDGWYTMSITNAAWSQSTVSRWDRVGYCMNAYGGSTAGYVNVIGLVNGEGDAGNHGGRVLATPNSSNSTFLAHETGHTFGWWDHSFDDTTRKNSDWSAPGEYFDYWDIMSAMAVYGFSHPQGVLAGPEMNAPYRTKQSFIPAHRQTRLVPATSYQTWRSNIAALNRPEANGPLMVRIGNDDANYYTIEYRMPSGWDQGIPRATVLVHRVTNGISVLITANGGPERLVGSTSSYPLGGRTFSVTVNAFAGAGYTADVSVTY</sequence>
<dbReference type="InterPro" id="IPR028994">
    <property type="entry name" value="Integrin_alpha_N"/>
</dbReference>
<protein>
    <recommendedName>
        <fullName evidence="4">VCBS repeat protein</fullName>
    </recommendedName>
</protein>
<proteinExistence type="predicted"/>
<dbReference type="Pfam" id="PF13517">
    <property type="entry name" value="FG-GAP_3"/>
    <property type="match status" value="1"/>
</dbReference>
<dbReference type="EMBL" id="CP011509">
    <property type="protein sequence ID" value="AKJ06054.1"/>
    <property type="molecule type" value="Genomic_DNA"/>
</dbReference>
<evidence type="ECO:0000313" key="2">
    <source>
        <dbReference type="EMBL" id="AKJ06054.1"/>
    </source>
</evidence>
<dbReference type="KEGG" id="age:AA314_07680"/>
<accession>A0AAC8QER2</accession>
<gene>
    <name evidence="2" type="ORF">AA314_07680</name>
</gene>
<name>A0AAC8QER2_9BACT</name>
<dbReference type="Gene3D" id="2.40.128.340">
    <property type="match status" value="1"/>
</dbReference>
<organism evidence="2 3">
    <name type="scientific">Archangium gephyra</name>
    <dbReference type="NCBI Taxonomy" id="48"/>
    <lineage>
        <taxon>Bacteria</taxon>
        <taxon>Pseudomonadati</taxon>
        <taxon>Myxococcota</taxon>
        <taxon>Myxococcia</taxon>
        <taxon>Myxococcales</taxon>
        <taxon>Cystobacterineae</taxon>
        <taxon>Archangiaceae</taxon>
        <taxon>Archangium</taxon>
    </lineage>
</organism>